<dbReference type="RefSeq" id="WP_062216209.1">
    <property type="nucleotide sequence ID" value="NZ_CP012023.1"/>
</dbReference>
<reference evidence="3 4" key="1">
    <citation type="submission" date="2015-05" db="EMBL/GenBank/DDBJ databases">
        <authorList>
            <person name="Wang D.B."/>
            <person name="Wang M."/>
        </authorList>
    </citation>
    <scope>NUCLEOTIDE SEQUENCE [LARGE SCALE GENOMIC DNA]</scope>
    <source>
        <strain evidence="3 4">IMCC 12053</strain>
    </source>
</reference>
<evidence type="ECO:0000313" key="4">
    <source>
        <dbReference type="Proteomes" id="UP000064920"/>
    </source>
</evidence>
<dbReference type="Proteomes" id="UP000064920">
    <property type="component" value="Chromosome"/>
</dbReference>
<name>A0A0P0A3F6_9RHOB</name>
<dbReference type="SUPFAM" id="SSF55729">
    <property type="entry name" value="Acyl-CoA N-acyltransferases (Nat)"/>
    <property type="match status" value="1"/>
</dbReference>
<keyword evidence="4" id="KW-1185">Reference proteome</keyword>
<keyword evidence="2" id="KW-0012">Acyltransferase</keyword>
<dbReference type="InterPro" id="IPR016181">
    <property type="entry name" value="Acyl_CoA_acyltransferase"/>
</dbReference>
<dbReference type="AlphaFoldDB" id="A0A0P0A3F6"/>
<dbReference type="PROSITE" id="PS51186">
    <property type="entry name" value="GNAT"/>
    <property type="match status" value="1"/>
</dbReference>
<protein>
    <submittedName>
        <fullName evidence="3">GCN5-related N-acetyltransferase</fullName>
    </submittedName>
</protein>
<dbReference type="PATRIC" id="fig|1397108.4.peg.1005"/>
<evidence type="ECO:0000313" key="3">
    <source>
        <dbReference type="EMBL" id="ALI54926.1"/>
    </source>
</evidence>
<evidence type="ECO:0000256" key="2">
    <source>
        <dbReference type="ARBA" id="ARBA00023315"/>
    </source>
</evidence>
<accession>A0A0P0A3F6</accession>
<dbReference type="EMBL" id="CP012023">
    <property type="protein sequence ID" value="ALI54926.1"/>
    <property type="molecule type" value="Genomic_DNA"/>
</dbReference>
<dbReference type="STRING" id="1397108.IMCC12053_978"/>
<dbReference type="PANTHER" id="PTHR43877:SF1">
    <property type="entry name" value="ACETYLTRANSFERASE"/>
    <property type="match status" value="1"/>
</dbReference>
<organism evidence="3 4">
    <name type="scientific">Celeribacter marinus</name>
    <dbReference type="NCBI Taxonomy" id="1397108"/>
    <lineage>
        <taxon>Bacteria</taxon>
        <taxon>Pseudomonadati</taxon>
        <taxon>Pseudomonadota</taxon>
        <taxon>Alphaproteobacteria</taxon>
        <taxon>Rhodobacterales</taxon>
        <taxon>Roseobacteraceae</taxon>
        <taxon>Celeribacter</taxon>
    </lineage>
</organism>
<sequence length="173" mass="18365">MAAPMAVPPFVIRTAKTTDATAIGALLRTCYTDGLKADYHPNVLAAALPIITQPKESLIRSGTYFVGDSGESHLVASGGWSWHGPVGGVAPRDTAHLRHVVVSLDYMRRGIGRVLLDHIFASARAQGVRRLICTSTITAAGFYEAMGFECRGDVALTLGPGLGFPAVQLVYDL</sequence>
<dbReference type="Pfam" id="PF13673">
    <property type="entry name" value="Acetyltransf_10"/>
    <property type="match status" value="1"/>
</dbReference>
<dbReference type="CDD" id="cd04301">
    <property type="entry name" value="NAT_SF"/>
    <property type="match status" value="1"/>
</dbReference>
<gene>
    <name evidence="3" type="ORF">IMCC12053_978</name>
</gene>
<dbReference type="InterPro" id="IPR050832">
    <property type="entry name" value="Bact_Acetyltransf"/>
</dbReference>
<proteinExistence type="predicted"/>
<dbReference type="InterPro" id="IPR000182">
    <property type="entry name" value="GNAT_dom"/>
</dbReference>
<dbReference type="GO" id="GO:0016747">
    <property type="term" value="F:acyltransferase activity, transferring groups other than amino-acyl groups"/>
    <property type="evidence" value="ECO:0007669"/>
    <property type="project" value="InterPro"/>
</dbReference>
<dbReference type="KEGG" id="cmar:IMCC12053_978"/>
<keyword evidence="1 3" id="KW-0808">Transferase</keyword>
<evidence type="ECO:0000256" key="1">
    <source>
        <dbReference type="ARBA" id="ARBA00022679"/>
    </source>
</evidence>
<dbReference type="Gene3D" id="3.40.630.30">
    <property type="match status" value="1"/>
</dbReference>
<dbReference type="PANTHER" id="PTHR43877">
    <property type="entry name" value="AMINOALKYLPHOSPHONATE N-ACETYLTRANSFERASE-RELATED-RELATED"/>
    <property type="match status" value="1"/>
</dbReference>